<protein>
    <recommendedName>
        <fullName evidence="3">HEAT repeat domain-containing protein</fullName>
    </recommendedName>
</protein>
<proteinExistence type="predicted"/>
<evidence type="ECO:0000313" key="1">
    <source>
        <dbReference type="EMBL" id="MCI3273029.1"/>
    </source>
</evidence>
<evidence type="ECO:0000313" key="2">
    <source>
        <dbReference type="Proteomes" id="UP001165269"/>
    </source>
</evidence>
<accession>A0ABS9Y7V4</accession>
<organism evidence="1 2">
    <name type="scientific">Streptomyces cylindrosporus</name>
    <dbReference type="NCBI Taxonomy" id="2927583"/>
    <lineage>
        <taxon>Bacteria</taxon>
        <taxon>Bacillati</taxon>
        <taxon>Actinomycetota</taxon>
        <taxon>Actinomycetes</taxon>
        <taxon>Kitasatosporales</taxon>
        <taxon>Streptomycetaceae</taxon>
        <taxon>Streptomyces</taxon>
    </lineage>
</organism>
<keyword evidence="2" id="KW-1185">Reference proteome</keyword>
<dbReference type="Proteomes" id="UP001165269">
    <property type="component" value="Unassembled WGS sequence"/>
</dbReference>
<comment type="caution">
    <text evidence="1">The sequence shown here is derived from an EMBL/GenBank/DDBJ whole genome shotgun (WGS) entry which is preliminary data.</text>
</comment>
<name>A0ABS9Y7V4_9ACTN</name>
<reference evidence="1" key="1">
    <citation type="submission" date="2022-03" db="EMBL/GenBank/DDBJ databases">
        <title>Streptomyces 7R015 and 7R016 isolated from Barleria lupulina in Thailand.</title>
        <authorList>
            <person name="Kanchanasin P."/>
            <person name="Phongsopitanun W."/>
            <person name="Tanasupawat S."/>
        </authorList>
    </citation>
    <scope>NUCLEOTIDE SEQUENCE</scope>
    <source>
        <strain evidence="1">7R015</strain>
    </source>
</reference>
<dbReference type="RefSeq" id="WP_242766226.1">
    <property type="nucleotide sequence ID" value="NZ_JALDAY010000005.1"/>
</dbReference>
<gene>
    <name evidence="1" type="ORF">MQP27_18115</name>
</gene>
<dbReference type="EMBL" id="JALDAY010000005">
    <property type="protein sequence ID" value="MCI3273029.1"/>
    <property type="molecule type" value="Genomic_DNA"/>
</dbReference>
<evidence type="ECO:0008006" key="3">
    <source>
        <dbReference type="Google" id="ProtNLM"/>
    </source>
</evidence>
<sequence length="1062" mass="117000">MIGTYRTGSDHALPPDSSVLRIDRSDAHNIDDIRAYLERALGDPEIRARLDGAGTDRGAVVRSLVERTGGIWVYLRYVLRQIATGRQGVGDLDELPAGLSAYYAEEVARWRRDPDWESVGARLLSTLVAAGEALGPETLARLSAVEDTGSVRRWCDGPLRPFLSTWSTPARSYELYHASAREFFGGEPPADAAAQDRLLALAAGLRARTTAAHGRISDHYLDAYGGLDAALPLLAEDPSLGGLDGGYALRHLSTHLLAAQSPERLHGLLTAEVDRGSYAAENIWFTAHDHAGTTDAYLDDLSRAQQAAEQATEEALQHRRPAPSFVHELRYAWMRASIRNLTDQIQPRLLERLVATGVWGLERGLAHARRASDPFQKARALLALHPHVGAGLRDELAEEALRATRETARITRFRLFDFQVESPAMVLPILPAERRAALAEELFQELEQNDFLDARTRAEFTGELIEHLPPERRSAVARSAWRAATSPPHGIIFPQAIATTVRRAMPWLTSAEQAAAVSDALAVIRNNLTAGAFVTAFGELLSNLEGELRDAAWQEALETARTSEFANHGPQLLASLLPYAPKARRQALFEEASTMVRSLPRGPAQTNAIIALLPHMEEGQRQAELSRLLSEPALRYATLDQLAQWLTAAQLREALRRVRLRDVHARVERLAGLAALLPPDRRTLARDFLVGLVHSAPAGQDRALALAGLLPLLPEGQRKDFAAEALRHAEDLPSPEDELQVLDLLVGHLDGDTRASVIHRAFTAWTTIPLLMHHRSKSFPGLFPQELMTKALEGIETRSFVSDTLSRLSPHLDQENLERALDLARRRPRALDRADAMIRIAASLTPRQLGLVLADLREMPPDESVYALPQLVKFLPTEQRAQVAIDSVRTARESRYEGVLTHAVAAVHEYLGADRDRLVAEALKAPQNRSTSHARSALLPALAEPSRREVAAQLIELSRPSARNGYGTLPSGFVDQFTPAWVDDLLLTDDPRPLSPAYLRADCGDGHDGLLRFARLFRRCAPWADPALLLPVAETVLGRYADQIGTPHAVFDATDDVLTWWP</sequence>